<feature type="region of interest" description="Disordered" evidence="2">
    <location>
        <begin position="80"/>
        <end position="110"/>
    </location>
</feature>
<evidence type="ECO:0000256" key="1">
    <source>
        <dbReference type="PROSITE-ProRule" id="PRU00176"/>
    </source>
</evidence>
<evidence type="ECO:0000313" key="5">
    <source>
        <dbReference type="EMBL" id="EPY33067.1"/>
    </source>
</evidence>
<evidence type="ECO:0000256" key="2">
    <source>
        <dbReference type="SAM" id="MobiDB-lite"/>
    </source>
</evidence>
<evidence type="ECO:0000313" key="4">
    <source>
        <dbReference type="EMBL" id="EPY32432.1"/>
    </source>
</evidence>
<comment type="caution">
    <text evidence="5">The sequence shown here is derived from an EMBL/GenBank/DDBJ whole genome shotgun (WGS) entry which is preliminary data.</text>
</comment>
<keyword evidence="6" id="KW-1185">Reference proteome</keyword>
<dbReference type="GO" id="GO:0003723">
    <property type="term" value="F:RNA binding"/>
    <property type="evidence" value="ECO:0007669"/>
    <property type="project" value="UniProtKB-UniRule"/>
</dbReference>
<dbReference type="AlphaFoldDB" id="S9UQ89"/>
<evidence type="ECO:0000259" key="3">
    <source>
        <dbReference type="PROSITE" id="PS50102"/>
    </source>
</evidence>
<protein>
    <submittedName>
        <fullName evidence="5">Pre-mRNA branch site protein p14</fullName>
    </submittedName>
</protein>
<feature type="domain" description="RRM" evidence="3">
    <location>
        <begin position="5"/>
        <end position="76"/>
    </location>
</feature>
<dbReference type="InterPro" id="IPR012677">
    <property type="entry name" value="Nucleotide-bd_a/b_plait_sf"/>
</dbReference>
<dbReference type="InterPro" id="IPR035979">
    <property type="entry name" value="RBD_domain_sf"/>
</dbReference>
<proteinExistence type="predicted"/>
<organism evidence="5 6">
    <name type="scientific">Strigomonas culicis</name>
    <dbReference type="NCBI Taxonomy" id="28005"/>
    <lineage>
        <taxon>Eukaryota</taxon>
        <taxon>Discoba</taxon>
        <taxon>Euglenozoa</taxon>
        <taxon>Kinetoplastea</taxon>
        <taxon>Metakinetoplastina</taxon>
        <taxon>Trypanosomatida</taxon>
        <taxon>Trypanosomatidae</taxon>
        <taxon>Strigomonadinae</taxon>
        <taxon>Strigomonas</taxon>
    </lineage>
</organism>
<reference evidence="5" key="2">
    <citation type="submission" date="2013-03" db="EMBL/GenBank/DDBJ databases">
        <authorList>
            <person name="Motta M.C.M."/>
            <person name="Martins A.C.A."/>
            <person name="Preta C.M.C.C."/>
            <person name="Silva R."/>
            <person name="de Souza S.S."/>
            <person name="Klein C.C."/>
            <person name="de Almeida L.G.P."/>
            <person name="Cunha O.L."/>
            <person name="Colabardini A.C."/>
            <person name="Lima B.A."/>
            <person name="Machado C.R."/>
            <person name="Soares C.M.A."/>
            <person name="de Menezes C.B.A."/>
            <person name="Bartolomeu D.C."/>
            <person name="Grisard E.C."/>
            <person name="Fantinatti-Garboggini F."/>
            <person name="Rodrigues-Luiz G.F."/>
            <person name="Wagner G."/>
            <person name="Goldman G.H."/>
            <person name="Fietto J.L.R."/>
            <person name="Ciapina L.P."/>
            <person name="Brocchi M."/>
            <person name="Elias M.C."/>
            <person name="Goldman M.H.S."/>
            <person name="Sagot M.-F."/>
            <person name="Pereira M."/>
            <person name="Stoco P.H."/>
            <person name="Teixeira S.M.R."/>
            <person name="de Mendonca-Neto R.P."/>
            <person name="Maciel T.E.F."/>
            <person name="Mendes T.A.O."/>
            <person name="Urmenyi T.P."/>
            <person name="Teixeira M.M.G."/>
            <person name="de Camargo E.F.P."/>
            <person name="de Sousa W."/>
            <person name="Schenkman S."/>
            <person name="de Vasconcelos A.T.R."/>
        </authorList>
    </citation>
    <scope>NUCLEOTIDE SEQUENCE</scope>
</reference>
<dbReference type="FunFam" id="3.30.70.330:FF:001023">
    <property type="entry name" value="Pre-mRNA branch site protein p14, putative"/>
    <property type="match status" value="1"/>
</dbReference>
<sequence>MSDERILLVTGIPSKGKGDFLYKLFQEYGAIRQIRIGSSSITKGCAIVVYEQCDSAATAMAQLNSTKMLKVSVYDENRDKRALDKRKRRREAHAEFNKHVAQSGEAAEEQ</sequence>
<dbReference type="SMART" id="SM00360">
    <property type="entry name" value="RRM"/>
    <property type="match status" value="1"/>
</dbReference>
<dbReference type="InterPro" id="IPR000504">
    <property type="entry name" value="RRM_dom"/>
</dbReference>
<dbReference type="EMBL" id="ATMH01002505">
    <property type="protein sequence ID" value="EPY33067.1"/>
    <property type="molecule type" value="Genomic_DNA"/>
</dbReference>
<gene>
    <name evidence="5" type="ORF">STCU_02505</name>
    <name evidence="4" type="ORF">STCU_02814</name>
</gene>
<reference evidence="5 6" key="1">
    <citation type="journal article" date="2013" name="PLoS ONE">
        <title>Predicting the Proteins of Angomonas deanei, Strigomonas culicis and Their Respective Endosymbionts Reveals New Aspects of the Trypanosomatidae Family.</title>
        <authorList>
            <person name="Motta M.C."/>
            <person name="Martins A.C."/>
            <person name="de Souza S.S."/>
            <person name="Catta-Preta C.M."/>
            <person name="Silva R."/>
            <person name="Klein C.C."/>
            <person name="de Almeida L.G."/>
            <person name="de Lima Cunha O."/>
            <person name="Ciapina L.P."/>
            <person name="Brocchi M."/>
            <person name="Colabardini A.C."/>
            <person name="de Araujo Lima B."/>
            <person name="Machado C.R."/>
            <person name="de Almeida Soares C.M."/>
            <person name="Probst C.M."/>
            <person name="de Menezes C.B."/>
            <person name="Thompson C.E."/>
            <person name="Bartholomeu D.C."/>
            <person name="Gradia D.F."/>
            <person name="Pavoni D.P."/>
            <person name="Grisard E.C."/>
            <person name="Fantinatti-Garboggini F."/>
            <person name="Marchini F.K."/>
            <person name="Rodrigues-Luiz G.F."/>
            <person name="Wagner G."/>
            <person name="Goldman G.H."/>
            <person name="Fietto J.L."/>
            <person name="Elias M.C."/>
            <person name="Goldman M.H."/>
            <person name="Sagot M.F."/>
            <person name="Pereira M."/>
            <person name="Stoco P.H."/>
            <person name="de Mendonca-Neto R.P."/>
            <person name="Teixeira S.M."/>
            <person name="Maciel T.E."/>
            <person name="de Oliveira Mendes T.A."/>
            <person name="Urmenyi T.P."/>
            <person name="de Souza W."/>
            <person name="Schenkman S."/>
            <person name="de Vasconcelos A.T."/>
        </authorList>
    </citation>
    <scope>NUCLEOTIDE SEQUENCE [LARGE SCALE GENOMIC DNA]</scope>
</reference>
<name>S9UQ89_9TRYP</name>
<dbReference type="Proteomes" id="UP000015354">
    <property type="component" value="Unassembled WGS sequence"/>
</dbReference>
<dbReference type="PROSITE" id="PS50102">
    <property type="entry name" value="RRM"/>
    <property type="match status" value="1"/>
</dbReference>
<keyword evidence="1" id="KW-0694">RNA-binding</keyword>
<dbReference type="EMBL" id="ATMH01002814">
    <property type="protein sequence ID" value="EPY32432.1"/>
    <property type="molecule type" value="Genomic_DNA"/>
</dbReference>
<dbReference type="Pfam" id="PF00076">
    <property type="entry name" value="RRM_1"/>
    <property type="match status" value="1"/>
</dbReference>
<accession>S9UQ89</accession>
<evidence type="ECO:0000313" key="6">
    <source>
        <dbReference type="Proteomes" id="UP000015354"/>
    </source>
</evidence>
<dbReference type="OrthoDB" id="275748at2759"/>
<dbReference type="SUPFAM" id="SSF54928">
    <property type="entry name" value="RNA-binding domain, RBD"/>
    <property type="match status" value="1"/>
</dbReference>
<dbReference type="Gene3D" id="3.30.70.330">
    <property type="match status" value="1"/>
</dbReference>